<evidence type="ECO:0000313" key="3">
    <source>
        <dbReference type="Proteomes" id="UP000602004"/>
    </source>
</evidence>
<dbReference type="InterPro" id="IPR052897">
    <property type="entry name" value="Sec-Metab_Biosynth_Hydrolase"/>
</dbReference>
<dbReference type="EMBL" id="BMHL01000002">
    <property type="protein sequence ID" value="GGC27153.1"/>
    <property type="molecule type" value="Genomic_DNA"/>
</dbReference>
<organism evidence="2 3">
    <name type="scientific">Paraburkholderia caffeinilytica</name>
    <dbReference type="NCBI Taxonomy" id="1761016"/>
    <lineage>
        <taxon>Bacteria</taxon>
        <taxon>Pseudomonadati</taxon>
        <taxon>Pseudomonadota</taxon>
        <taxon>Betaproteobacteria</taxon>
        <taxon>Burkholderiales</taxon>
        <taxon>Burkholderiaceae</taxon>
        <taxon>Paraburkholderia</taxon>
    </lineage>
</organism>
<sequence>MSTFVLLHGGAAGSWIWKPVRKLLEQRGHDVYALTFTGFGDRRHLVAHGITPETHVADVVNALHFEDIEDCILVAHSYSGAVVPGVLAAAGARVRRTVYLDALVLKQGESVAQAMGYMTYEQACGIAAAVRRGDVPLYSDVAGQQREMAKDAPFRMSAERQAWMLEHLSDMPMMCVVGGVQIGAESVSKPVDYIACTDTNMTQQHARAAELGWQVHSLEGDHAVLVGDPESTARLLETFA</sequence>
<dbReference type="Proteomes" id="UP000602004">
    <property type="component" value="Unassembled WGS sequence"/>
</dbReference>
<gene>
    <name evidence="2" type="ORF">GCM10011400_11960</name>
</gene>
<evidence type="ECO:0000259" key="1">
    <source>
        <dbReference type="Pfam" id="PF12697"/>
    </source>
</evidence>
<evidence type="ECO:0000313" key="2">
    <source>
        <dbReference type="EMBL" id="GGC27153.1"/>
    </source>
</evidence>
<accession>A0ABQ1LUY1</accession>
<feature type="domain" description="AB hydrolase-1" evidence="1">
    <location>
        <begin position="4"/>
        <end position="234"/>
    </location>
</feature>
<dbReference type="SUPFAM" id="SSF53474">
    <property type="entry name" value="alpha/beta-Hydrolases"/>
    <property type="match status" value="1"/>
</dbReference>
<dbReference type="PANTHER" id="PTHR37017:SF11">
    <property type="entry name" value="ESTERASE_LIPASE_THIOESTERASE DOMAIN-CONTAINING PROTEIN"/>
    <property type="match status" value="1"/>
</dbReference>
<proteinExistence type="predicted"/>
<dbReference type="InterPro" id="IPR029058">
    <property type="entry name" value="AB_hydrolase_fold"/>
</dbReference>
<reference evidence="3" key="1">
    <citation type="journal article" date="2019" name="Int. J. Syst. Evol. Microbiol.">
        <title>The Global Catalogue of Microorganisms (GCM) 10K type strain sequencing project: providing services to taxonomists for standard genome sequencing and annotation.</title>
        <authorList>
            <consortium name="The Broad Institute Genomics Platform"/>
            <consortium name="The Broad Institute Genome Sequencing Center for Infectious Disease"/>
            <person name="Wu L."/>
            <person name="Ma J."/>
        </authorList>
    </citation>
    <scope>NUCLEOTIDE SEQUENCE [LARGE SCALE GENOMIC DNA]</scope>
    <source>
        <strain evidence="3">CGMCC 1.15103</strain>
    </source>
</reference>
<keyword evidence="3" id="KW-1185">Reference proteome</keyword>
<dbReference type="Pfam" id="PF12697">
    <property type="entry name" value="Abhydrolase_6"/>
    <property type="match status" value="1"/>
</dbReference>
<dbReference type="Gene3D" id="3.40.50.1820">
    <property type="entry name" value="alpha/beta hydrolase"/>
    <property type="match status" value="1"/>
</dbReference>
<protein>
    <submittedName>
        <fullName evidence="2">Esterase</fullName>
    </submittedName>
</protein>
<name>A0ABQ1LUY1_9BURK</name>
<dbReference type="RefSeq" id="WP_115782969.1">
    <property type="nucleotide sequence ID" value="NZ_BMHL01000002.1"/>
</dbReference>
<dbReference type="InterPro" id="IPR000073">
    <property type="entry name" value="AB_hydrolase_1"/>
</dbReference>
<comment type="caution">
    <text evidence="2">The sequence shown here is derived from an EMBL/GenBank/DDBJ whole genome shotgun (WGS) entry which is preliminary data.</text>
</comment>
<dbReference type="PANTHER" id="PTHR37017">
    <property type="entry name" value="AB HYDROLASE-1 DOMAIN-CONTAINING PROTEIN-RELATED"/>
    <property type="match status" value="1"/>
</dbReference>